<sequence length="842" mass="97276">MGSMLRSDKMALCDIYLQPEAAFEILSQLGEVGCVQFLDMNPDVQAFQRNYITEVCRCAEMERKLRYVEAELLKDNIYVPDSVQEPKALQPNEMIAYENILEKWKNDITVMSENHTKLNKSYLELNEMLYVLSQIGPLLGDNDMRRDSKFPNLRGADILPGGHLIVMPGVVRRSKSYHFEMMLWRVSRGNIYYRQATEDKILKDPFTGMEIRKVAFLAVCQGEELSTRMEKIFSGFRVNSYPCPESAKERLEMISQLETRMSDLEEILSKSKYIRCKTLRTVGKQWQNGIVQVKKAKAIYHTMNLFSLDITKKCLIGQCWIPERDLMRVQDILVECSETIGTNVPSFISKTTFSMSPPTFNRTNKYTHGFQVLINAYGDSMYRELNPALYTIISFPFLFALMFGDMGHALILLSFSTWMVKNEEKFIAMKSRNEIWNIIFGGRYIILLMGMFSFFSGVVYNDCFGRSIVPMPSYWVNTFSSEALAKQSVLNLDPKGKTRNLYLLGVDPVWGVAKNNIIYENSIKMKFSIIVGVLHMIFGLNLSVVNHWYLNRRYLIVFQFIPEIVFLTCIFMWLVLLMFFKWFMYSGKISGKRGANCAPQILILFIDMFLWTKTKPVGANCDAYMFNKQELVQKILMIIAISCIPLLLLGTPVYLYCTNKKKTQKPDVKVSDFRRYQRRDSDEERKEPKKTSEKEHDSSSFGDLMIHQAVHTIEFVLSTISHTASYLRLWALSLAHVELSEMLWNMVLSKLALRDYSMFGAIKVFIIFSVWVMFTISILVVMEGLSAFLHTLRLHWVEFMSKFYIGGGYPFRPFSFENILTAETEKSKGEKGGATHDNSNNV</sequence>
<feature type="transmembrane region" description="Helical" evidence="9">
    <location>
        <begin position="435"/>
        <end position="460"/>
    </location>
</feature>
<dbReference type="GO" id="GO:0000220">
    <property type="term" value="C:vacuolar proton-transporting V-type ATPase, V0 domain"/>
    <property type="evidence" value="ECO:0007669"/>
    <property type="project" value="InterPro"/>
</dbReference>
<organism evidence="11 12">
    <name type="scientific">Bombyx mandarina</name>
    <name type="common">Wild silk moth</name>
    <name type="synonym">Wild silkworm</name>
    <dbReference type="NCBI Taxonomy" id="7092"/>
    <lineage>
        <taxon>Eukaryota</taxon>
        <taxon>Metazoa</taxon>
        <taxon>Ecdysozoa</taxon>
        <taxon>Arthropoda</taxon>
        <taxon>Hexapoda</taxon>
        <taxon>Insecta</taxon>
        <taxon>Pterygota</taxon>
        <taxon>Neoptera</taxon>
        <taxon>Endopterygota</taxon>
        <taxon>Lepidoptera</taxon>
        <taxon>Glossata</taxon>
        <taxon>Ditrysia</taxon>
        <taxon>Bombycoidea</taxon>
        <taxon>Bombycidae</taxon>
        <taxon>Bombycinae</taxon>
        <taxon>Bombyx</taxon>
    </lineage>
</organism>
<dbReference type="GO" id="GO:0046961">
    <property type="term" value="F:proton-transporting ATPase activity, rotational mechanism"/>
    <property type="evidence" value="ECO:0007669"/>
    <property type="project" value="InterPro"/>
</dbReference>
<proteinExistence type="inferred from homology"/>
<dbReference type="PIRSF" id="PIRSF001293">
    <property type="entry name" value="ATP6V0A1"/>
    <property type="match status" value="1"/>
</dbReference>
<evidence type="ECO:0000256" key="2">
    <source>
        <dbReference type="ARBA" id="ARBA00009904"/>
    </source>
</evidence>
<dbReference type="InterPro" id="IPR002490">
    <property type="entry name" value="V-ATPase_116kDa_su"/>
</dbReference>
<comment type="function">
    <text evidence="9">Essential component of the vacuolar proton pump (V-ATPase), a multimeric enzyme that catalyzes the translocation of protons across the membranes. Required for assembly and activity of the V-ATPase.</text>
</comment>
<keyword evidence="7 9" id="KW-0406">Ion transport</keyword>
<keyword evidence="4 9" id="KW-0812">Transmembrane</keyword>
<dbReference type="PANTHER" id="PTHR11629:SF61">
    <property type="entry name" value="V-TYPE PROTON ATPASE SUBUNIT A"/>
    <property type="match status" value="1"/>
</dbReference>
<evidence type="ECO:0000313" key="11">
    <source>
        <dbReference type="Proteomes" id="UP000504629"/>
    </source>
</evidence>
<dbReference type="Pfam" id="PF01496">
    <property type="entry name" value="V_ATPase_I"/>
    <property type="match status" value="1"/>
</dbReference>
<evidence type="ECO:0000256" key="1">
    <source>
        <dbReference type="ARBA" id="ARBA00004141"/>
    </source>
</evidence>
<protein>
    <recommendedName>
        <fullName evidence="9">V-type proton ATPase subunit a</fullName>
    </recommendedName>
</protein>
<evidence type="ECO:0000256" key="8">
    <source>
        <dbReference type="ARBA" id="ARBA00023136"/>
    </source>
</evidence>
<evidence type="ECO:0000256" key="6">
    <source>
        <dbReference type="ARBA" id="ARBA00022989"/>
    </source>
</evidence>
<keyword evidence="11" id="KW-1185">Reference proteome</keyword>
<evidence type="ECO:0000256" key="7">
    <source>
        <dbReference type="ARBA" id="ARBA00023065"/>
    </source>
</evidence>
<evidence type="ECO:0000256" key="5">
    <source>
        <dbReference type="ARBA" id="ARBA00022781"/>
    </source>
</evidence>
<dbReference type="AlphaFoldDB" id="A0A6J2K1B8"/>
<dbReference type="GO" id="GO:0007035">
    <property type="term" value="P:vacuolar acidification"/>
    <property type="evidence" value="ECO:0007669"/>
    <property type="project" value="TreeGrafter"/>
</dbReference>
<dbReference type="GeneID" id="114246921"/>
<dbReference type="KEGG" id="bman:114246921"/>
<evidence type="ECO:0000256" key="9">
    <source>
        <dbReference type="RuleBase" id="RU361189"/>
    </source>
</evidence>
<evidence type="ECO:0000256" key="3">
    <source>
        <dbReference type="ARBA" id="ARBA00022448"/>
    </source>
</evidence>
<feature type="transmembrane region" description="Helical" evidence="9">
    <location>
        <begin position="388"/>
        <end position="415"/>
    </location>
</feature>
<dbReference type="Proteomes" id="UP000504629">
    <property type="component" value="Unplaced"/>
</dbReference>
<gene>
    <name evidence="12" type="primary">LOC114246921</name>
</gene>
<accession>A0A6J2K1B8</accession>
<evidence type="ECO:0000256" key="4">
    <source>
        <dbReference type="ARBA" id="ARBA00022692"/>
    </source>
</evidence>
<comment type="similarity">
    <text evidence="2 9">Belongs to the V-ATPase 116 kDa subunit family.</text>
</comment>
<feature type="transmembrane region" description="Helical" evidence="9">
    <location>
        <begin position="764"/>
        <end position="789"/>
    </location>
</feature>
<dbReference type="GO" id="GO:0051117">
    <property type="term" value="F:ATPase binding"/>
    <property type="evidence" value="ECO:0007669"/>
    <property type="project" value="TreeGrafter"/>
</dbReference>
<evidence type="ECO:0000256" key="10">
    <source>
        <dbReference type="SAM" id="MobiDB-lite"/>
    </source>
</evidence>
<feature type="transmembrane region" description="Helical" evidence="9">
    <location>
        <begin position="631"/>
        <end position="656"/>
    </location>
</feature>
<feature type="compositionally biased region" description="Basic and acidic residues" evidence="10">
    <location>
        <begin position="676"/>
        <end position="698"/>
    </location>
</feature>
<reference evidence="12" key="1">
    <citation type="submission" date="2025-08" db="UniProtKB">
        <authorList>
            <consortium name="RefSeq"/>
        </authorList>
    </citation>
    <scope>IDENTIFICATION</scope>
    <source>
        <tissue evidence="12">Silk gland</tissue>
    </source>
</reference>
<keyword evidence="8 9" id="KW-0472">Membrane</keyword>
<feature type="transmembrane region" description="Helical" evidence="9">
    <location>
        <begin position="527"/>
        <end position="550"/>
    </location>
</feature>
<keyword evidence="3 9" id="KW-0813">Transport</keyword>
<dbReference type="RefSeq" id="XP_028035473.1">
    <property type="nucleotide sequence ID" value="XM_028179672.1"/>
</dbReference>
<evidence type="ECO:0000313" key="12">
    <source>
        <dbReference type="RefSeq" id="XP_028035473.1"/>
    </source>
</evidence>
<name>A0A6J2K1B8_BOMMA</name>
<dbReference type="PANTHER" id="PTHR11629">
    <property type="entry name" value="VACUOLAR PROTON ATPASES"/>
    <property type="match status" value="1"/>
</dbReference>
<keyword evidence="5 9" id="KW-0375">Hydrogen ion transport</keyword>
<feature type="region of interest" description="Disordered" evidence="10">
    <location>
        <begin position="676"/>
        <end position="699"/>
    </location>
</feature>
<dbReference type="InterPro" id="IPR026028">
    <property type="entry name" value="V-type_ATPase_116kDa_su_euka"/>
</dbReference>
<dbReference type="GO" id="GO:0005886">
    <property type="term" value="C:plasma membrane"/>
    <property type="evidence" value="ECO:0007669"/>
    <property type="project" value="TreeGrafter"/>
</dbReference>
<dbReference type="OrthoDB" id="10264220at2759"/>
<feature type="transmembrane region" description="Helical" evidence="9">
    <location>
        <begin position="556"/>
        <end position="582"/>
    </location>
</feature>
<comment type="subcellular location">
    <subcellularLocation>
        <location evidence="1">Membrane</location>
        <topology evidence="1">Multi-pass membrane protein</topology>
    </subcellularLocation>
</comment>
<keyword evidence="6 9" id="KW-1133">Transmembrane helix</keyword>